<keyword evidence="1" id="KW-0175">Coiled coil</keyword>
<comment type="caution">
    <text evidence="2">The sequence shown here is derived from an EMBL/GenBank/DDBJ whole genome shotgun (WGS) entry which is preliminary data.</text>
</comment>
<sequence>MTQPVQNPNFIQQSPNSPAVGFYTSTPLNINSVMQPMVNPYSDTNCKLEDLTQKVNMIFDKMSTLDELSKKISTFDRTVQNLFKTVEQVSKKVDDVEQGMNFMNEKFEDAKKDWSDSISQFEKRLSANECMIFAYKKSCAKTCAREISEKLIFGMAESLRVEPLKKFSRNL</sequence>
<protein>
    <submittedName>
        <fullName evidence="2">Uncharacterized protein</fullName>
    </submittedName>
</protein>
<dbReference type="SUPFAM" id="SSF57997">
    <property type="entry name" value="Tropomyosin"/>
    <property type="match status" value="1"/>
</dbReference>
<dbReference type="AlphaFoldDB" id="A0A8B6DCJ7"/>
<proteinExistence type="predicted"/>
<dbReference type="OrthoDB" id="10350913at2759"/>
<organism evidence="2 3">
    <name type="scientific">Mytilus galloprovincialis</name>
    <name type="common">Mediterranean mussel</name>
    <dbReference type="NCBI Taxonomy" id="29158"/>
    <lineage>
        <taxon>Eukaryota</taxon>
        <taxon>Metazoa</taxon>
        <taxon>Spiralia</taxon>
        <taxon>Lophotrochozoa</taxon>
        <taxon>Mollusca</taxon>
        <taxon>Bivalvia</taxon>
        <taxon>Autobranchia</taxon>
        <taxon>Pteriomorphia</taxon>
        <taxon>Mytilida</taxon>
        <taxon>Mytiloidea</taxon>
        <taxon>Mytilidae</taxon>
        <taxon>Mytilinae</taxon>
        <taxon>Mytilus</taxon>
    </lineage>
</organism>
<evidence type="ECO:0000313" key="3">
    <source>
        <dbReference type="Proteomes" id="UP000596742"/>
    </source>
</evidence>
<gene>
    <name evidence="2" type="ORF">MGAL_10B047557</name>
</gene>
<keyword evidence="3" id="KW-1185">Reference proteome</keyword>
<evidence type="ECO:0000313" key="2">
    <source>
        <dbReference type="EMBL" id="VDI17208.1"/>
    </source>
</evidence>
<accession>A0A8B6DCJ7</accession>
<dbReference type="EMBL" id="UYJE01003188">
    <property type="protein sequence ID" value="VDI17208.1"/>
    <property type="molecule type" value="Genomic_DNA"/>
</dbReference>
<name>A0A8B6DCJ7_MYTGA</name>
<reference evidence="2" key="1">
    <citation type="submission" date="2018-11" db="EMBL/GenBank/DDBJ databases">
        <authorList>
            <person name="Alioto T."/>
            <person name="Alioto T."/>
        </authorList>
    </citation>
    <scope>NUCLEOTIDE SEQUENCE</scope>
</reference>
<evidence type="ECO:0000256" key="1">
    <source>
        <dbReference type="SAM" id="Coils"/>
    </source>
</evidence>
<feature type="coiled-coil region" evidence="1">
    <location>
        <begin position="86"/>
        <end position="113"/>
    </location>
</feature>
<dbReference type="Proteomes" id="UP000596742">
    <property type="component" value="Unassembled WGS sequence"/>
</dbReference>